<gene>
    <name evidence="7" type="ORF">KHLLAP_LOCUS2416</name>
</gene>
<feature type="region of interest" description="Disordered" evidence="6">
    <location>
        <begin position="1"/>
        <end position="54"/>
    </location>
</feature>
<evidence type="ECO:0000313" key="8">
    <source>
        <dbReference type="Proteomes" id="UP001295740"/>
    </source>
</evidence>
<comment type="caution">
    <text evidence="7">The sequence shown here is derived from an EMBL/GenBank/DDBJ whole genome shotgun (WGS) entry which is preliminary data.</text>
</comment>
<keyword evidence="5" id="KW-0539">Nucleus</keyword>
<dbReference type="PANTHER" id="PTHR31845">
    <property type="entry name" value="FINGER DOMAIN PROTEIN, PUTATIVE-RELATED"/>
    <property type="match status" value="1"/>
</dbReference>
<dbReference type="PANTHER" id="PTHR31845:SF18">
    <property type="entry name" value="ZN(II)2CYS6 TRANSCRIPTION FACTOR (EUROFUNG)"/>
    <property type="match status" value="1"/>
</dbReference>
<evidence type="ECO:0000256" key="5">
    <source>
        <dbReference type="ARBA" id="ARBA00023242"/>
    </source>
</evidence>
<feature type="region of interest" description="Disordered" evidence="6">
    <location>
        <begin position="333"/>
        <end position="357"/>
    </location>
</feature>
<feature type="compositionally biased region" description="Polar residues" evidence="6">
    <location>
        <begin position="1"/>
        <end position="12"/>
    </location>
</feature>
<dbReference type="GO" id="GO:0000981">
    <property type="term" value="F:DNA-binding transcription factor activity, RNA polymerase II-specific"/>
    <property type="evidence" value="ECO:0007669"/>
    <property type="project" value="TreeGrafter"/>
</dbReference>
<sequence>MEGLVSQLQSHQLPGEGGSASTGRNSNVFTERASPSTNDTAPVPADSEPRNDDDQLLGTCLDTFVSCMLPYFPIVRFAPGLTVEQLRCDRPLLLQAIACVAWPSPPEKRARAVELKRRLLEAYLVRQKPQQEDRAGSSGSLSYRMMPCMSLVGESFLDRPAPRGLHTSSLLALPGHIERRHGHDAENQLSPERRRAVLGCFALSSVVSGFFADMDAMSWTPQLEEVLGAMSTGQECLGDACLVLQVRLQLLCLEAVRLRRDLQARPSQAQPPKSVADSVTVGAEALLGQLQELRDRSNSTPSAHCHVHLSYAEIQILETIRLSSSISSQSEGAVFTVESGPTDGNSGGGGPAQNPPAGGYSDLNYMWQSILALGACTTGLLELPPSRFRGISFMQWEQLASCLVVLSNLDHVQDDRINMNLAPARLVVELPVLLQRIIRKLTLTAEEALEKEDDGTFTLLASRVRAFRSSIRCSAAQTDLPEPDDVSGGGGGNAARPYRPSQGPFQNTKIWLDQLFAV</sequence>
<dbReference type="GO" id="GO:0005634">
    <property type="term" value="C:nucleus"/>
    <property type="evidence" value="ECO:0007669"/>
    <property type="project" value="UniProtKB-SubCell"/>
</dbReference>
<evidence type="ECO:0000256" key="6">
    <source>
        <dbReference type="SAM" id="MobiDB-lite"/>
    </source>
</evidence>
<dbReference type="GO" id="GO:0000976">
    <property type="term" value="F:transcription cis-regulatory region binding"/>
    <property type="evidence" value="ECO:0007669"/>
    <property type="project" value="TreeGrafter"/>
</dbReference>
<accession>A0AAI8YES7</accession>
<organism evidence="7 8">
    <name type="scientific">Anthostomella pinea</name>
    <dbReference type="NCBI Taxonomy" id="933095"/>
    <lineage>
        <taxon>Eukaryota</taxon>
        <taxon>Fungi</taxon>
        <taxon>Dikarya</taxon>
        <taxon>Ascomycota</taxon>
        <taxon>Pezizomycotina</taxon>
        <taxon>Sordariomycetes</taxon>
        <taxon>Xylariomycetidae</taxon>
        <taxon>Xylariales</taxon>
        <taxon>Xylariaceae</taxon>
        <taxon>Anthostomella</taxon>
    </lineage>
</organism>
<comment type="subcellular location">
    <subcellularLocation>
        <location evidence="1">Nucleus</location>
    </subcellularLocation>
</comment>
<keyword evidence="2" id="KW-0805">Transcription regulation</keyword>
<evidence type="ECO:0000313" key="7">
    <source>
        <dbReference type="EMBL" id="CAJ2501948.1"/>
    </source>
</evidence>
<reference evidence="7" key="1">
    <citation type="submission" date="2023-10" db="EMBL/GenBank/DDBJ databases">
        <authorList>
            <person name="Hackl T."/>
        </authorList>
    </citation>
    <scope>NUCLEOTIDE SEQUENCE</scope>
</reference>
<keyword evidence="8" id="KW-1185">Reference proteome</keyword>
<evidence type="ECO:0000256" key="3">
    <source>
        <dbReference type="ARBA" id="ARBA00023125"/>
    </source>
</evidence>
<dbReference type="AlphaFoldDB" id="A0AAI8YES7"/>
<keyword evidence="4" id="KW-0804">Transcription</keyword>
<evidence type="ECO:0000256" key="4">
    <source>
        <dbReference type="ARBA" id="ARBA00023163"/>
    </source>
</evidence>
<dbReference type="InterPro" id="IPR051089">
    <property type="entry name" value="prtT"/>
</dbReference>
<proteinExistence type="predicted"/>
<dbReference type="Proteomes" id="UP001295740">
    <property type="component" value="Unassembled WGS sequence"/>
</dbReference>
<evidence type="ECO:0000256" key="1">
    <source>
        <dbReference type="ARBA" id="ARBA00004123"/>
    </source>
</evidence>
<feature type="compositionally biased region" description="Polar residues" evidence="6">
    <location>
        <begin position="21"/>
        <end position="40"/>
    </location>
</feature>
<evidence type="ECO:0000256" key="2">
    <source>
        <dbReference type="ARBA" id="ARBA00023015"/>
    </source>
</evidence>
<dbReference type="EMBL" id="CAUWAG010000003">
    <property type="protein sequence ID" value="CAJ2501948.1"/>
    <property type="molecule type" value="Genomic_DNA"/>
</dbReference>
<name>A0AAI8YES7_9PEZI</name>
<keyword evidence="3" id="KW-0238">DNA-binding</keyword>
<feature type="region of interest" description="Disordered" evidence="6">
    <location>
        <begin position="478"/>
        <end position="502"/>
    </location>
</feature>
<protein>
    <submittedName>
        <fullName evidence="7">Uu.00g048010.m01.CDS01</fullName>
    </submittedName>
</protein>